<dbReference type="EMBL" id="LT629757">
    <property type="protein sequence ID" value="SDT05485.1"/>
    <property type="molecule type" value="Genomic_DNA"/>
</dbReference>
<name>A0A1H1X833_9ACTN</name>
<dbReference type="InterPro" id="IPR003718">
    <property type="entry name" value="OsmC/Ohr_fam"/>
</dbReference>
<accession>A0A1H1X833</accession>
<evidence type="ECO:0000313" key="1">
    <source>
        <dbReference type="EMBL" id="SDT05485.1"/>
    </source>
</evidence>
<gene>
    <name evidence="1" type="ORF">SAMN04488570_3406</name>
</gene>
<dbReference type="Pfam" id="PF02566">
    <property type="entry name" value="OsmC"/>
    <property type="match status" value="1"/>
</dbReference>
<dbReference type="InterPro" id="IPR052707">
    <property type="entry name" value="OsmC_Ohr_Peroxiredoxin"/>
</dbReference>
<dbReference type="AlphaFoldDB" id="A0A1H1X833"/>
<dbReference type="PANTHER" id="PTHR42830">
    <property type="entry name" value="OSMOTICALLY INDUCIBLE FAMILY PROTEIN"/>
    <property type="match status" value="1"/>
</dbReference>
<organism evidence="1 2">
    <name type="scientific">Nocardioides scoriae</name>
    <dbReference type="NCBI Taxonomy" id="642780"/>
    <lineage>
        <taxon>Bacteria</taxon>
        <taxon>Bacillati</taxon>
        <taxon>Actinomycetota</taxon>
        <taxon>Actinomycetes</taxon>
        <taxon>Propionibacteriales</taxon>
        <taxon>Nocardioidaceae</taxon>
        <taxon>Nocardioides</taxon>
    </lineage>
</organism>
<reference evidence="2" key="1">
    <citation type="submission" date="2016-10" db="EMBL/GenBank/DDBJ databases">
        <authorList>
            <person name="Varghese N."/>
            <person name="Submissions S."/>
        </authorList>
    </citation>
    <scope>NUCLEOTIDE SEQUENCE [LARGE SCALE GENOMIC DNA]</scope>
    <source>
        <strain evidence="2">DSM 22127</strain>
    </source>
</reference>
<dbReference type="PANTHER" id="PTHR42830:SF2">
    <property type="entry name" value="OSMC_OHR FAMILY PROTEIN"/>
    <property type="match status" value="1"/>
</dbReference>
<dbReference type="STRING" id="642780.SAMN04488570_3406"/>
<dbReference type="Gene3D" id="3.30.300.20">
    <property type="match status" value="1"/>
</dbReference>
<sequence length="158" mass="17006">MATHHYRLATTWTGNRGTGTSGYRDYARDVTLRSSGKPDLQGSADRPFRGDPERWNPEELLLAALSQCHLLSYLHVAVTHGVVVTDYRDDASGSMEQHGIGGRFTEVVLRPVVTVADAAHVGLATEIHAEAAAACFIASSVSFPVRHEPVTRVATAPA</sequence>
<proteinExistence type="predicted"/>
<dbReference type="RefSeq" id="WP_091732142.1">
    <property type="nucleotide sequence ID" value="NZ_LT629757.1"/>
</dbReference>
<dbReference type="InterPro" id="IPR015946">
    <property type="entry name" value="KH_dom-like_a/b"/>
</dbReference>
<dbReference type="Proteomes" id="UP000198859">
    <property type="component" value="Chromosome I"/>
</dbReference>
<dbReference type="InterPro" id="IPR036102">
    <property type="entry name" value="OsmC/Ohrsf"/>
</dbReference>
<protein>
    <submittedName>
        <fullName evidence="1">Organic hydroperoxide reductase OsmC/OhrA</fullName>
    </submittedName>
</protein>
<keyword evidence="2" id="KW-1185">Reference proteome</keyword>
<dbReference type="OrthoDB" id="9795405at2"/>
<evidence type="ECO:0000313" key="2">
    <source>
        <dbReference type="Proteomes" id="UP000198859"/>
    </source>
</evidence>
<dbReference type="SUPFAM" id="SSF82784">
    <property type="entry name" value="OsmC-like"/>
    <property type="match status" value="1"/>
</dbReference>